<dbReference type="InterPro" id="IPR025711">
    <property type="entry name" value="PepSY"/>
</dbReference>
<protein>
    <submittedName>
        <fullName evidence="3">PepSY domain-containing protein</fullName>
    </submittedName>
</protein>
<reference evidence="4" key="1">
    <citation type="submission" date="2023-07" db="EMBL/GenBank/DDBJ databases">
        <title>Molecular identification of indigenous halophilic bacteria isolated from red sea cost, biodegradation of synthetic dyes and assessment of degraded metabolite toxicity.</title>
        <authorList>
            <person name="Chaieb K."/>
            <person name="Altayb H.N."/>
        </authorList>
    </citation>
    <scope>NUCLEOTIDE SEQUENCE [LARGE SCALE GENOMIC DNA]</scope>
    <source>
        <strain evidence="4">K20</strain>
    </source>
</reference>
<sequence>MLISNRKALTLCALLTSLSFASWADTPSLLPGQDMHPPGAKVDIDEDQDEVLEAVREGKIRPFSELYQTVAQQLNGRVIKVELEEDDDMWVYELKIVYQNSVYKVEYNARDLSIFSIRGRNVMELIKR</sequence>
<gene>
    <name evidence="3" type="ORF">LDJ79_04415</name>
</gene>
<keyword evidence="1" id="KW-0732">Signal</keyword>
<feature type="domain" description="PepSY" evidence="2">
    <location>
        <begin position="64"/>
        <end position="111"/>
    </location>
</feature>
<name>A0ABS7YJ10_9VIBR</name>
<evidence type="ECO:0000313" key="4">
    <source>
        <dbReference type="Proteomes" id="UP001199044"/>
    </source>
</evidence>
<comment type="caution">
    <text evidence="3">The sequence shown here is derived from an EMBL/GenBank/DDBJ whole genome shotgun (WGS) entry which is preliminary data.</text>
</comment>
<keyword evidence="4" id="KW-1185">Reference proteome</keyword>
<dbReference type="RefSeq" id="WP_068713462.1">
    <property type="nucleotide sequence ID" value="NZ_AP014635.1"/>
</dbReference>
<feature type="signal peptide" evidence="1">
    <location>
        <begin position="1"/>
        <end position="24"/>
    </location>
</feature>
<organism evidence="3 4">
    <name type="scientific">Vibrio tritonius</name>
    <dbReference type="NCBI Taxonomy" id="1435069"/>
    <lineage>
        <taxon>Bacteria</taxon>
        <taxon>Pseudomonadati</taxon>
        <taxon>Pseudomonadota</taxon>
        <taxon>Gammaproteobacteria</taxon>
        <taxon>Vibrionales</taxon>
        <taxon>Vibrionaceae</taxon>
        <taxon>Vibrio</taxon>
    </lineage>
</organism>
<accession>A0ABS7YJ10</accession>
<dbReference type="Proteomes" id="UP001199044">
    <property type="component" value="Unassembled WGS sequence"/>
</dbReference>
<dbReference type="EMBL" id="JAIWIU010000025">
    <property type="protein sequence ID" value="MCA2015343.1"/>
    <property type="molecule type" value="Genomic_DNA"/>
</dbReference>
<dbReference type="Gene3D" id="3.10.450.40">
    <property type="match status" value="1"/>
</dbReference>
<evidence type="ECO:0000313" key="3">
    <source>
        <dbReference type="EMBL" id="MCA2015343.1"/>
    </source>
</evidence>
<evidence type="ECO:0000259" key="2">
    <source>
        <dbReference type="Pfam" id="PF03413"/>
    </source>
</evidence>
<evidence type="ECO:0000256" key="1">
    <source>
        <dbReference type="SAM" id="SignalP"/>
    </source>
</evidence>
<dbReference type="Pfam" id="PF03413">
    <property type="entry name" value="PepSY"/>
    <property type="match status" value="1"/>
</dbReference>
<proteinExistence type="predicted"/>
<feature type="chain" id="PRO_5046898910" evidence="1">
    <location>
        <begin position="25"/>
        <end position="128"/>
    </location>
</feature>